<reference evidence="3 5" key="2">
    <citation type="journal article" date="2013" name="Nature">
        <title>Insights into bilaterian evolution from three spiralian genomes.</title>
        <authorList>
            <person name="Simakov O."/>
            <person name="Marletaz F."/>
            <person name="Cho S.J."/>
            <person name="Edsinger-Gonzales E."/>
            <person name="Havlak P."/>
            <person name="Hellsten U."/>
            <person name="Kuo D.H."/>
            <person name="Larsson T."/>
            <person name="Lv J."/>
            <person name="Arendt D."/>
            <person name="Savage R."/>
            <person name="Osoegawa K."/>
            <person name="de Jong P."/>
            <person name="Grimwood J."/>
            <person name="Chapman J.A."/>
            <person name="Shapiro H."/>
            <person name="Aerts A."/>
            <person name="Otillar R.P."/>
            <person name="Terry A.Y."/>
            <person name="Boore J.L."/>
            <person name="Grigoriev I.V."/>
            <person name="Lindberg D.R."/>
            <person name="Seaver E.C."/>
            <person name="Weisblat D.A."/>
            <person name="Putnam N.H."/>
            <person name="Rokhsar D.S."/>
        </authorList>
    </citation>
    <scope>NUCLEOTIDE SEQUENCE</scope>
</reference>
<dbReference type="Proteomes" id="UP000015101">
    <property type="component" value="Unassembled WGS sequence"/>
</dbReference>
<feature type="signal peptide" evidence="2">
    <location>
        <begin position="1"/>
        <end position="30"/>
    </location>
</feature>
<dbReference type="EnsemblMetazoa" id="HelroT159653">
    <property type="protein sequence ID" value="HelroP159653"/>
    <property type="gene ID" value="HelroG159653"/>
</dbReference>
<feature type="transmembrane region" description="Helical" evidence="1">
    <location>
        <begin position="143"/>
        <end position="161"/>
    </location>
</feature>
<organism evidence="4 5">
    <name type="scientific">Helobdella robusta</name>
    <name type="common">Californian leech</name>
    <dbReference type="NCBI Taxonomy" id="6412"/>
    <lineage>
        <taxon>Eukaryota</taxon>
        <taxon>Metazoa</taxon>
        <taxon>Spiralia</taxon>
        <taxon>Lophotrochozoa</taxon>
        <taxon>Annelida</taxon>
        <taxon>Clitellata</taxon>
        <taxon>Hirudinea</taxon>
        <taxon>Rhynchobdellida</taxon>
        <taxon>Glossiphoniidae</taxon>
        <taxon>Helobdella</taxon>
    </lineage>
</organism>
<reference evidence="5" key="1">
    <citation type="submission" date="2012-12" db="EMBL/GenBank/DDBJ databases">
        <authorList>
            <person name="Hellsten U."/>
            <person name="Grimwood J."/>
            <person name="Chapman J.A."/>
            <person name="Shapiro H."/>
            <person name="Aerts A."/>
            <person name="Otillar R.P."/>
            <person name="Terry A.Y."/>
            <person name="Boore J.L."/>
            <person name="Simakov O."/>
            <person name="Marletaz F."/>
            <person name="Cho S.-J."/>
            <person name="Edsinger-Gonzales E."/>
            <person name="Havlak P."/>
            <person name="Kuo D.-H."/>
            <person name="Larsson T."/>
            <person name="Lv J."/>
            <person name="Arendt D."/>
            <person name="Savage R."/>
            <person name="Osoegawa K."/>
            <person name="de Jong P."/>
            <person name="Lindberg D.R."/>
            <person name="Seaver E.C."/>
            <person name="Weisblat D.A."/>
            <person name="Putnam N.H."/>
            <person name="Grigoriev I.V."/>
            <person name="Rokhsar D.S."/>
        </authorList>
    </citation>
    <scope>NUCLEOTIDE SEQUENCE</scope>
</reference>
<evidence type="ECO:0000313" key="4">
    <source>
        <dbReference type="EnsemblMetazoa" id="HelroP159653"/>
    </source>
</evidence>
<dbReference type="AlphaFoldDB" id="T1EPA1"/>
<name>T1EPA1_HELRO</name>
<keyword evidence="1" id="KW-1133">Transmembrane helix</keyword>
<dbReference type="InParanoid" id="T1EPA1"/>
<evidence type="ECO:0008006" key="6">
    <source>
        <dbReference type="Google" id="ProtNLM"/>
    </source>
</evidence>
<dbReference type="HOGENOM" id="CLU_1628834_0_0_1"/>
<evidence type="ECO:0000313" key="5">
    <source>
        <dbReference type="Proteomes" id="UP000015101"/>
    </source>
</evidence>
<keyword evidence="2" id="KW-0732">Signal</keyword>
<dbReference type="GeneID" id="20198401"/>
<evidence type="ECO:0000256" key="1">
    <source>
        <dbReference type="SAM" id="Phobius"/>
    </source>
</evidence>
<sequence length="163" mass="18212">MSVINSKRHHHPIFPMTIIFLAIFTTVTSGGSPDIGEKFCVKCESANGSNGVCESAKFDYDKLITDDVDVTNFYSSVSCYSGFCYTSFTKVNDHLLSVNRDCVTDSKALENDCLDTTVDVNTTKTECWCDSTFCNKCSFPRSTSLILLVSLFFISFHFILFSF</sequence>
<feature type="chain" id="PRO_5010979932" description="UPAR/Ly6 domain-containing protein" evidence="2">
    <location>
        <begin position="31"/>
        <end position="163"/>
    </location>
</feature>
<keyword evidence="1" id="KW-0812">Transmembrane</keyword>
<keyword evidence="1" id="KW-0472">Membrane</keyword>
<dbReference type="CTD" id="20198401"/>
<gene>
    <name evidence="4" type="primary">20198401</name>
    <name evidence="3" type="ORF">HELRODRAFT_159653</name>
</gene>
<dbReference type="EMBL" id="AMQM01000290">
    <property type="status" value="NOT_ANNOTATED_CDS"/>
    <property type="molecule type" value="Genomic_DNA"/>
</dbReference>
<dbReference type="KEGG" id="hro:HELRODRAFT_159653"/>
<dbReference type="EMBL" id="KB095811">
    <property type="protein sequence ID" value="ESO13055.1"/>
    <property type="molecule type" value="Genomic_DNA"/>
</dbReference>
<evidence type="ECO:0000256" key="2">
    <source>
        <dbReference type="SAM" id="SignalP"/>
    </source>
</evidence>
<protein>
    <recommendedName>
        <fullName evidence="6">UPAR/Ly6 domain-containing protein</fullName>
    </recommendedName>
</protein>
<evidence type="ECO:0000313" key="3">
    <source>
        <dbReference type="EMBL" id="ESO13055.1"/>
    </source>
</evidence>
<accession>T1EPA1</accession>
<dbReference type="RefSeq" id="XP_009009775.1">
    <property type="nucleotide sequence ID" value="XM_009011527.1"/>
</dbReference>
<reference evidence="4" key="3">
    <citation type="submission" date="2015-06" db="UniProtKB">
        <authorList>
            <consortium name="EnsemblMetazoa"/>
        </authorList>
    </citation>
    <scope>IDENTIFICATION</scope>
</reference>
<keyword evidence="5" id="KW-1185">Reference proteome</keyword>
<proteinExistence type="predicted"/>